<evidence type="ECO:0000313" key="2">
    <source>
        <dbReference type="Proteomes" id="UP000675554"/>
    </source>
</evidence>
<organism evidence="1 2">
    <name type="scientific">Streptomyces daliensis</name>
    <dbReference type="NCBI Taxonomy" id="299421"/>
    <lineage>
        <taxon>Bacteria</taxon>
        <taxon>Bacillati</taxon>
        <taxon>Actinomycetota</taxon>
        <taxon>Actinomycetes</taxon>
        <taxon>Kitasatosporales</taxon>
        <taxon>Streptomycetaceae</taxon>
        <taxon>Streptomyces</taxon>
    </lineage>
</organism>
<proteinExistence type="predicted"/>
<sequence length="72" mass="7636">MRVRRLGWAGVEIEAGGTRLVIDCVRDLSPLFTGWQPGEGLAAPSGQATAALVTHLHRDHTDASALADASVW</sequence>
<dbReference type="InterPro" id="IPR036866">
    <property type="entry name" value="RibonucZ/Hydroxyglut_hydro"/>
</dbReference>
<dbReference type="EMBL" id="JAGSMN010000222">
    <property type="protein sequence ID" value="MBR7673582.1"/>
    <property type="molecule type" value="Genomic_DNA"/>
</dbReference>
<evidence type="ECO:0000313" key="1">
    <source>
        <dbReference type="EMBL" id="MBR7673582.1"/>
    </source>
</evidence>
<accession>A0A8T4IQP5</accession>
<dbReference type="SUPFAM" id="SSF56281">
    <property type="entry name" value="Metallo-hydrolase/oxidoreductase"/>
    <property type="match status" value="1"/>
</dbReference>
<reference evidence="1" key="1">
    <citation type="submission" date="2021-04" db="EMBL/GenBank/DDBJ databases">
        <title>Sequencing of actinobacteria type strains.</title>
        <authorList>
            <person name="Nguyen G.-S."/>
            <person name="Wentzel A."/>
        </authorList>
    </citation>
    <scope>NUCLEOTIDE SEQUENCE</scope>
    <source>
        <strain evidence="1">DSM 42095</strain>
    </source>
</reference>
<feature type="non-terminal residue" evidence="1">
    <location>
        <position position="72"/>
    </location>
</feature>
<protein>
    <submittedName>
        <fullName evidence="1">MBL fold metallo-hydrolase</fullName>
    </submittedName>
</protein>
<gene>
    <name evidence="1" type="ORF">KDA82_11245</name>
</gene>
<dbReference type="AlphaFoldDB" id="A0A8T4IQP5"/>
<keyword evidence="2" id="KW-1185">Reference proteome</keyword>
<dbReference type="Gene3D" id="3.60.15.10">
    <property type="entry name" value="Ribonuclease Z/Hydroxyacylglutathione hydrolase-like"/>
    <property type="match status" value="1"/>
</dbReference>
<comment type="caution">
    <text evidence="1">The sequence shown here is derived from an EMBL/GenBank/DDBJ whole genome shotgun (WGS) entry which is preliminary data.</text>
</comment>
<name>A0A8T4IQP5_9ACTN</name>
<dbReference type="Proteomes" id="UP000675554">
    <property type="component" value="Unassembled WGS sequence"/>
</dbReference>